<protein>
    <submittedName>
        <fullName evidence="1">DUF177 domain-containing protein</fullName>
    </submittedName>
</protein>
<reference evidence="1 2" key="1">
    <citation type="submission" date="2020-08" db="EMBL/GenBank/DDBJ databases">
        <title>Cohnella phylogeny.</title>
        <authorList>
            <person name="Dunlap C."/>
        </authorList>
    </citation>
    <scope>NUCLEOTIDE SEQUENCE [LARGE SCALE GENOMIC DNA]</scope>
    <source>
        <strain evidence="1 2">DSM 103658</strain>
    </source>
</reference>
<gene>
    <name evidence="1" type="ORF">H4Q31_07515</name>
</gene>
<evidence type="ECO:0000313" key="1">
    <source>
        <dbReference type="EMBL" id="MBB6677173.1"/>
    </source>
</evidence>
<dbReference type="EMBL" id="JACJVN010000028">
    <property type="protein sequence ID" value="MBB6677173.1"/>
    <property type="molecule type" value="Genomic_DNA"/>
</dbReference>
<dbReference type="PANTHER" id="PTHR34374:SF1">
    <property type="entry name" value="LARGE RIBOSOMAL RNA SUBUNIT ACCUMULATION PROTEIN YCED HOMOLOG 1, CHLOROPLASTIC"/>
    <property type="match status" value="1"/>
</dbReference>
<evidence type="ECO:0000313" key="2">
    <source>
        <dbReference type="Proteomes" id="UP000574133"/>
    </source>
</evidence>
<sequence>MLLNVQELALRKEPVTLKETFDAAPIFAGMRDVKPLGPLTAELTAYYVDRTIEVTGTIACKVQLFCSRCLDPIEQEMDVPFRETFKVVSKETADSGEQDDEEFVPIQGERLELRPYVEEQLLLHLPLAPICREDCQGLCPECGTNRNEQQCGCSTEKIDPRLASLKDWFGQ</sequence>
<dbReference type="PANTHER" id="PTHR34374">
    <property type="entry name" value="LARGE RIBOSOMAL RNA SUBUNIT ACCUMULATION PROTEIN YCED HOMOLOG 1, CHLOROPLASTIC"/>
    <property type="match status" value="1"/>
</dbReference>
<accession>A0A841T6K8</accession>
<proteinExistence type="predicted"/>
<dbReference type="AlphaFoldDB" id="A0A841T6K8"/>
<dbReference type="Pfam" id="PF02620">
    <property type="entry name" value="YceD"/>
    <property type="match status" value="1"/>
</dbReference>
<name>A0A841T6K8_9BACL</name>
<dbReference type="InterPro" id="IPR003772">
    <property type="entry name" value="YceD"/>
</dbReference>
<dbReference type="RefSeq" id="WP_185178459.1">
    <property type="nucleotide sequence ID" value="NZ_CBCSEP010000004.1"/>
</dbReference>
<comment type="caution">
    <text evidence="1">The sequence shown here is derived from an EMBL/GenBank/DDBJ whole genome shotgun (WGS) entry which is preliminary data.</text>
</comment>
<dbReference type="Proteomes" id="UP000574133">
    <property type="component" value="Unassembled WGS sequence"/>
</dbReference>
<organism evidence="1 2">
    <name type="scientific">Cohnella lubricantis</name>
    <dbReference type="NCBI Taxonomy" id="2163172"/>
    <lineage>
        <taxon>Bacteria</taxon>
        <taxon>Bacillati</taxon>
        <taxon>Bacillota</taxon>
        <taxon>Bacilli</taxon>
        <taxon>Bacillales</taxon>
        <taxon>Paenibacillaceae</taxon>
        <taxon>Cohnella</taxon>
    </lineage>
</organism>
<keyword evidence="2" id="KW-1185">Reference proteome</keyword>